<keyword evidence="2" id="KW-1185">Reference proteome</keyword>
<evidence type="ECO:0000313" key="1">
    <source>
        <dbReference type="EMBL" id="KAJ3556316.1"/>
    </source>
</evidence>
<name>A0ACC1T9M9_9APHY</name>
<protein>
    <submittedName>
        <fullName evidence="1">Uncharacterized protein</fullName>
    </submittedName>
</protein>
<proteinExistence type="predicted"/>
<reference evidence="1" key="1">
    <citation type="submission" date="2022-07" db="EMBL/GenBank/DDBJ databases">
        <title>Genome Sequence of Phlebia brevispora.</title>
        <authorList>
            <person name="Buettner E."/>
        </authorList>
    </citation>
    <scope>NUCLEOTIDE SEQUENCE</scope>
    <source>
        <strain evidence="1">MPL23</strain>
    </source>
</reference>
<evidence type="ECO:0000313" key="2">
    <source>
        <dbReference type="Proteomes" id="UP001148662"/>
    </source>
</evidence>
<organism evidence="1 2">
    <name type="scientific">Phlebia brevispora</name>
    <dbReference type="NCBI Taxonomy" id="194682"/>
    <lineage>
        <taxon>Eukaryota</taxon>
        <taxon>Fungi</taxon>
        <taxon>Dikarya</taxon>
        <taxon>Basidiomycota</taxon>
        <taxon>Agaricomycotina</taxon>
        <taxon>Agaricomycetes</taxon>
        <taxon>Polyporales</taxon>
        <taxon>Meruliaceae</taxon>
        <taxon>Phlebia</taxon>
    </lineage>
</organism>
<gene>
    <name evidence="1" type="ORF">NM688_g2096</name>
</gene>
<comment type="caution">
    <text evidence="1">The sequence shown here is derived from an EMBL/GenBank/DDBJ whole genome shotgun (WGS) entry which is preliminary data.</text>
</comment>
<dbReference type="EMBL" id="JANHOG010000252">
    <property type="protein sequence ID" value="KAJ3556316.1"/>
    <property type="molecule type" value="Genomic_DNA"/>
</dbReference>
<dbReference type="Proteomes" id="UP001148662">
    <property type="component" value="Unassembled WGS sequence"/>
</dbReference>
<accession>A0ACC1T9M9</accession>
<sequence length="492" mass="53934">MRLPRRVPWASLAELDQVCAWIYTDENDIDAKVQAIRRLSAWRAVTTLPHALESTLSILTTIVQDSASSGSSSYLHLRQSYASAVIRFVNGFVDPLQLGAYARSISSIAAQLNLPAWLVEVRHAATHEDLPSLEVLREAARDALGWLLHNYFLPSINPSMPAPSQAPPLRPIAPLLKQYKSLLKETTRDASLRSRYKLGITKVLRDIERWIAEAKVAADVSAMALDWGADEDGDRGDAEGDGREQWALEKFSEALLEKGGLIPMSKKKRAVISSSFTPTLSLLSIWTPLINHVCALHPGFPSVLAAKIVSHLTKNTLAEESRAEETISFDSADSTQHISYDMCMASWANWIVCTFDPATDGDDDGARLRDDVVIQLANDLSPLNHQNTQDSNAAQILLKKLCADQPHLQNISSLFGPLASGPSPWSMDDLDMMETRLKALLSTHAADTPMLDSMVEPQVAPIESGPELPRGWRSLSGAEGWKPTPIGVPFGP</sequence>